<organism evidence="1 2">
    <name type="scientific">Pan troglodytes</name>
    <name type="common">Chimpanzee</name>
    <dbReference type="NCBI Taxonomy" id="9598"/>
    <lineage>
        <taxon>Eukaryota</taxon>
        <taxon>Metazoa</taxon>
        <taxon>Chordata</taxon>
        <taxon>Craniata</taxon>
        <taxon>Vertebrata</taxon>
        <taxon>Euteleostomi</taxon>
        <taxon>Mammalia</taxon>
        <taxon>Eutheria</taxon>
        <taxon>Euarchontoglires</taxon>
        <taxon>Primates</taxon>
        <taxon>Haplorrhini</taxon>
        <taxon>Catarrhini</taxon>
        <taxon>Hominidae</taxon>
        <taxon>Pan</taxon>
    </lineage>
</organism>
<protein>
    <submittedName>
        <fullName evidence="1">ECHDC1 isoform 9</fullName>
    </submittedName>
</protein>
<evidence type="ECO:0000313" key="2">
    <source>
        <dbReference type="Proteomes" id="UP000236370"/>
    </source>
</evidence>
<name>A0A2J8PTH5_PANTR</name>
<dbReference type="EMBL" id="NBAG03000210">
    <property type="protein sequence ID" value="PNI87326.1"/>
    <property type="molecule type" value="Genomic_DNA"/>
</dbReference>
<sequence length="83" mass="9242">MAKSLLKTASLSGRTKLLHQTGLSLYSTSHGFYEEEVKKTLQQFPGGSIDLQKEDNGIGILTLNNPSKMNAFSEFREISLYQC</sequence>
<evidence type="ECO:0000313" key="1">
    <source>
        <dbReference type="EMBL" id="PNI87326.1"/>
    </source>
</evidence>
<reference evidence="1 2" key="1">
    <citation type="submission" date="2017-12" db="EMBL/GenBank/DDBJ databases">
        <title>High-resolution comparative analysis of great ape genomes.</title>
        <authorList>
            <person name="Pollen A."/>
            <person name="Hastie A."/>
            <person name="Hormozdiari F."/>
            <person name="Dougherty M."/>
            <person name="Liu R."/>
            <person name="Chaisson M."/>
            <person name="Hoppe E."/>
            <person name="Hill C."/>
            <person name="Pang A."/>
            <person name="Hillier L."/>
            <person name="Baker C."/>
            <person name="Armstrong J."/>
            <person name="Shendure J."/>
            <person name="Paten B."/>
            <person name="Wilson R."/>
            <person name="Chao H."/>
            <person name="Schneider V."/>
            <person name="Ventura M."/>
            <person name="Kronenberg Z."/>
            <person name="Murali S."/>
            <person name="Gordon D."/>
            <person name="Cantsilieris S."/>
            <person name="Munson K."/>
            <person name="Nelson B."/>
            <person name="Raja A."/>
            <person name="Underwood J."/>
            <person name="Diekhans M."/>
            <person name="Fiddes I."/>
            <person name="Haussler D."/>
            <person name="Eichler E."/>
        </authorList>
    </citation>
    <scope>NUCLEOTIDE SEQUENCE [LARGE SCALE GENOMIC DNA]</scope>
    <source>
        <strain evidence="1">Yerkes chimp pedigree #C0471</strain>
    </source>
</reference>
<gene>
    <name evidence="1" type="ORF">CK820_G0000344</name>
</gene>
<dbReference type="AlphaFoldDB" id="A0A2J8PTH5"/>
<comment type="caution">
    <text evidence="1">The sequence shown here is derived from an EMBL/GenBank/DDBJ whole genome shotgun (WGS) entry which is preliminary data.</text>
</comment>
<accession>A0A2J8PTH5</accession>
<dbReference type="Proteomes" id="UP000236370">
    <property type="component" value="Unassembled WGS sequence"/>
</dbReference>
<proteinExistence type="predicted"/>